<sequence>MNIQDDINTWREVHLRLSLAIASSHDNISKELATRRYLLEEITRCKALTVTPAKKNETKVKKKPSVKKEEEPKKAAEKHTAKKCIETAVKKPPHKKLIIPKPKIETKVKQAPKCVVKPNPKPNPISSETARALISIAQGMGEGGTMLPGHGKKLQAVIGSGRMLEDAMNSMKQPKSDTAPPEPK</sequence>
<reference evidence="2 3" key="1">
    <citation type="submission" date="2024-10" db="EMBL/GenBank/DDBJ databases">
        <title>Updated reference genomes for cyclostephanoid diatoms.</title>
        <authorList>
            <person name="Roberts W.R."/>
            <person name="Alverson A.J."/>
        </authorList>
    </citation>
    <scope>NUCLEOTIDE SEQUENCE [LARGE SCALE GENOMIC DNA]</scope>
    <source>
        <strain evidence="2 3">AJA010-31</strain>
    </source>
</reference>
<dbReference type="Proteomes" id="UP001530400">
    <property type="component" value="Unassembled WGS sequence"/>
</dbReference>
<evidence type="ECO:0000313" key="2">
    <source>
        <dbReference type="EMBL" id="KAL3786421.1"/>
    </source>
</evidence>
<gene>
    <name evidence="2" type="ORF">ACHAWO_003779</name>
</gene>
<keyword evidence="3" id="KW-1185">Reference proteome</keyword>
<organism evidence="2 3">
    <name type="scientific">Cyclotella atomus</name>
    <dbReference type="NCBI Taxonomy" id="382360"/>
    <lineage>
        <taxon>Eukaryota</taxon>
        <taxon>Sar</taxon>
        <taxon>Stramenopiles</taxon>
        <taxon>Ochrophyta</taxon>
        <taxon>Bacillariophyta</taxon>
        <taxon>Coscinodiscophyceae</taxon>
        <taxon>Thalassiosirophycidae</taxon>
        <taxon>Stephanodiscales</taxon>
        <taxon>Stephanodiscaceae</taxon>
        <taxon>Cyclotella</taxon>
    </lineage>
</organism>
<evidence type="ECO:0000313" key="3">
    <source>
        <dbReference type="Proteomes" id="UP001530400"/>
    </source>
</evidence>
<name>A0ABD3PGP7_9STRA</name>
<dbReference type="EMBL" id="JALLPJ020000650">
    <property type="protein sequence ID" value="KAL3786421.1"/>
    <property type="molecule type" value="Genomic_DNA"/>
</dbReference>
<comment type="caution">
    <text evidence="2">The sequence shown here is derived from an EMBL/GenBank/DDBJ whole genome shotgun (WGS) entry which is preliminary data.</text>
</comment>
<feature type="region of interest" description="Disordered" evidence="1">
    <location>
        <begin position="52"/>
        <end position="80"/>
    </location>
</feature>
<protein>
    <submittedName>
        <fullName evidence="2">Uncharacterized protein</fullName>
    </submittedName>
</protein>
<feature type="region of interest" description="Disordered" evidence="1">
    <location>
        <begin position="108"/>
        <end position="127"/>
    </location>
</feature>
<accession>A0ABD3PGP7</accession>
<feature type="compositionally biased region" description="Basic and acidic residues" evidence="1">
    <location>
        <begin position="66"/>
        <end position="80"/>
    </location>
</feature>
<proteinExistence type="predicted"/>
<dbReference type="AlphaFoldDB" id="A0ABD3PGP7"/>
<evidence type="ECO:0000256" key="1">
    <source>
        <dbReference type="SAM" id="MobiDB-lite"/>
    </source>
</evidence>